<organism evidence="1 2">
    <name type="scientific">Blastochloris sulfoviridis</name>
    <dbReference type="NCBI Taxonomy" id="50712"/>
    <lineage>
        <taxon>Bacteria</taxon>
        <taxon>Pseudomonadati</taxon>
        <taxon>Pseudomonadota</taxon>
        <taxon>Alphaproteobacteria</taxon>
        <taxon>Hyphomicrobiales</taxon>
        <taxon>Blastochloridaceae</taxon>
        <taxon>Blastochloris</taxon>
    </lineage>
</organism>
<protein>
    <submittedName>
        <fullName evidence="1">DUF2259 domain-containing protein</fullName>
    </submittedName>
</protein>
<dbReference type="AlphaFoldDB" id="A0A5M6I3H3"/>
<reference evidence="1 2" key="1">
    <citation type="submission" date="2019-09" db="EMBL/GenBank/DDBJ databases">
        <title>Draft Whole-Genome sequence of Blastochloris sulfoviridis DSM 729.</title>
        <authorList>
            <person name="Meyer T.E."/>
            <person name="Kyndt J.A."/>
        </authorList>
    </citation>
    <scope>NUCLEOTIDE SEQUENCE [LARGE SCALE GENOMIC DNA]</scope>
    <source>
        <strain evidence="1 2">DSM 729</strain>
    </source>
</reference>
<dbReference type="Proteomes" id="UP000323886">
    <property type="component" value="Unassembled WGS sequence"/>
</dbReference>
<evidence type="ECO:0000313" key="1">
    <source>
        <dbReference type="EMBL" id="KAA5602723.1"/>
    </source>
</evidence>
<gene>
    <name evidence="1" type="ORF">F1193_04365</name>
</gene>
<sequence length="241" mass="26311">MVRRVVSILFAVLLVGLWPWRVGATPGDEAELLVLGFSADGRYFAYAQSGREPDTWFPYASVHAIDVTSDKWLPDSPISIVLRDREKTPRDARREIGESAEKRWGKLGLDTPGVTLLERTPGEPIDRGDEVVVTIPAIGPAKVRLTPKLLPAEGCEGFAGESVGLVVDLLKLDGSRIRRLQEDSRIPSSRGCPIGYAIAEVVVLDRKTKPPVVAVVFAVFKVGLTGIDRRYLVATTDLAVK</sequence>
<dbReference type="OrthoDB" id="65722at2"/>
<dbReference type="Pfam" id="PF10016">
    <property type="entry name" value="DUF2259"/>
    <property type="match status" value="1"/>
</dbReference>
<keyword evidence="2" id="KW-1185">Reference proteome</keyword>
<name>A0A5M6I3H3_9HYPH</name>
<proteinExistence type="predicted"/>
<comment type="caution">
    <text evidence="1">The sequence shown here is derived from an EMBL/GenBank/DDBJ whole genome shotgun (WGS) entry which is preliminary data.</text>
</comment>
<dbReference type="InterPro" id="IPR018725">
    <property type="entry name" value="DUF2259_secreted"/>
</dbReference>
<dbReference type="EMBL" id="VWPL01000005">
    <property type="protein sequence ID" value="KAA5602723.1"/>
    <property type="molecule type" value="Genomic_DNA"/>
</dbReference>
<dbReference type="RefSeq" id="WP_150096453.1">
    <property type="nucleotide sequence ID" value="NZ_VWPL01000005.1"/>
</dbReference>
<accession>A0A5M6I3H3</accession>
<evidence type="ECO:0000313" key="2">
    <source>
        <dbReference type="Proteomes" id="UP000323886"/>
    </source>
</evidence>